<dbReference type="PROSITE" id="PS51192">
    <property type="entry name" value="HELICASE_ATP_BIND_1"/>
    <property type="match status" value="1"/>
</dbReference>
<proteinExistence type="predicted"/>
<dbReference type="InterPro" id="IPR027417">
    <property type="entry name" value="P-loop_NTPase"/>
</dbReference>
<gene>
    <name evidence="2" type="ORF">DF220_08195</name>
</gene>
<sequence>MLRWGESRPLELGARMAIKKRVDAELRAETPEKLFPLLRRTGNNSDTLWPQQVDLLREYAAKRVSAKDLAIELPTGTGKTLTGLLIADWRRREGKGRSVFVCPTVQLVRQVVAAADKEGIAVVDLSGPHTMWDPAAKAEYERGRATAVVPYSSIFNVSPKLIDADVLVFDDAHAGEQYVSKAYTVSVSRHSHPAIYSGALEAIAPKLSKERYHQLIQNNPGAGSRELVDSLALAQVDDLLPGLTRALGLFAAEPQSDKVARSAKFAHVAIGGHLGACTLYVSWSKIEVRPVTPPSFENPLFASANQRIYLSATLGTSGELERAFGRPAIRRLHRPANAPSPTSGRRFLVFPHLIPDVDPTQFTRELIATVGKSIIIVPSDREADVAGDTIVPETWTVFRKNDVEDSLDDFAQSTKSVALLANRYDGIDLPGEACRSVTIAGYPGVTNLQERFYASRARSAVVSAERVRSRVVQGIGRCTRGPRDWSVVIVADRETTTYLSRDEVRKTLSADLQSEIEFGLDQSEQSADDVRENIAMFLEQGEDWRDNAETELTKIRASAQQVEPAAAPGLAAAARHEVESLEAMWNGDWRAASEKLHLAATELNSHPIARGYQAVLLFRAAVAMDKSAREAVDAEQGAAADALAAQAVEAAKPATWMTAFLPFAGREIPEPSSMLRSAAQRLSIVVDTVGSAAKLKLSFATMFEGLSQIDHKAYEPALTQLGKFLGADAFKPSGDARTDSAWCWDNEQWITLEAKSEHKTDGVIGVHDTQQVNGHLELVAEDRGVPIPSASAAVMVSPRTVVKREAIVVAGDNSWRLTPADILALATDTERLWEGLQLLRNIKAPEERVGGIADLLRQHLLRPEDIIDRVTTTRIGEV</sequence>
<dbReference type="SMART" id="SM00487">
    <property type="entry name" value="DEXDc"/>
    <property type="match status" value="1"/>
</dbReference>
<evidence type="ECO:0000313" key="3">
    <source>
        <dbReference type="Proteomes" id="UP000244978"/>
    </source>
</evidence>
<dbReference type="Pfam" id="PF00270">
    <property type="entry name" value="DEAD"/>
    <property type="match status" value="1"/>
</dbReference>
<dbReference type="GO" id="GO:0003676">
    <property type="term" value="F:nucleic acid binding"/>
    <property type="evidence" value="ECO:0007669"/>
    <property type="project" value="InterPro"/>
</dbReference>
<accession>A0A2U1T1Q9</accession>
<dbReference type="SMART" id="SM00491">
    <property type="entry name" value="HELICc2"/>
    <property type="match status" value="1"/>
</dbReference>
<comment type="caution">
    <text evidence="2">The sequence shown here is derived from an EMBL/GenBank/DDBJ whole genome shotgun (WGS) entry which is preliminary data.</text>
</comment>
<feature type="domain" description="Helicase ATP-binding" evidence="1">
    <location>
        <begin position="60"/>
        <end position="332"/>
    </location>
</feature>
<dbReference type="GO" id="GO:0016818">
    <property type="term" value="F:hydrolase activity, acting on acid anhydrides, in phosphorus-containing anhydrides"/>
    <property type="evidence" value="ECO:0007669"/>
    <property type="project" value="InterPro"/>
</dbReference>
<reference evidence="3" key="1">
    <citation type="submission" date="2018-04" db="EMBL/GenBank/DDBJ databases">
        <authorList>
            <person name="Liu S."/>
            <person name="Wang Z."/>
            <person name="Li J."/>
        </authorList>
    </citation>
    <scope>NUCLEOTIDE SEQUENCE [LARGE SCALE GENOMIC DNA]</scope>
    <source>
        <strain evidence="3">S1194</strain>
    </source>
</reference>
<dbReference type="Proteomes" id="UP000244978">
    <property type="component" value="Unassembled WGS sequence"/>
</dbReference>
<dbReference type="SUPFAM" id="SSF52540">
    <property type="entry name" value="P-loop containing nucleoside triphosphate hydrolases"/>
    <property type="match status" value="1"/>
</dbReference>
<dbReference type="GO" id="GO:0005524">
    <property type="term" value="F:ATP binding"/>
    <property type="evidence" value="ECO:0007669"/>
    <property type="project" value="InterPro"/>
</dbReference>
<keyword evidence="3" id="KW-1185">Reference proteome</keyword>
<dbReference type="AlphaFoldDB" id="A0A2U1T1Q9"/>
<dbReference type="GO" id="GO:0006139">
    <property type="term" value="P:nucleobase-containing compound metabolic process"/>
    <property type="evidence" value="ECO:0007669"/>
    <property type="project" value="InterPro"/>
</dbReference>
<organism evidence="2 3">
    <name type="scientific">Homoserinimonas hongtaonis</name>
    <dbReference type="NCBI Taxonomy" id="2079791"/>
    <lineage>
        <taxon>Bacteria</taxon>
        <taxon>Bacillati</taxon>
        <taxon>Actinomycetota</taxon>
        <taxon>Actinomycetes</taxon>
        <taxon>Micrococcales</taxon>
        <taxon>Microbacteriaceae</taxon>
        <taxon>Homoserinimonas</taxon>
    </lineage>
</organism>
<dbReference type="Gene3D" id="3.40.50.300">
    <property type="entry name" value="P-loop containing nucleotide triphosphate hydrolases"/>
    <property type="match status" value="2"/>
</dbReference>
<dbReference type="InterPro" id="IPR006555">
    <property type="entry name" value="ATP-dep_Helicase_C"/>
</dbReference>
<protein>
    <recommendedName>
        <fullName evidence="1">Helicase ATP-binding domain-containing protein</fullName>
    </recommendedName>
</protein>
<dbReference type="InterPro" id="IPR011545">
    <property type="entry name" value="DEAD/DEAH_box_helicase_dom"/>
</dbReference>
<dbReference type="Pfam" id="PF13307">
    <property type="entry name" value="Helicase_C_2"/>
    <property type="match status" value="1"/>
</dbReference>
<dbReference type="EMBL" id="QEEX01000001">
    <property type="protein sequence ID" value="PWB97812.1"/>
    <property type="molecule type" value="Genomic_DNA"/>
</dbReference>
<dbReference type="InterPro" id="IPR014001">
    <property type="entry name" value="Helicase_ATP-bd"/>
</dbReference>
<name>A0A2U1T1Q9_9MICO</name>
<evidence type="ECO:0000259" key="1">
    <source>
        <dbReference type="PROSITE" id="PS51192"/>
    </source>
</evidence>
<dbReference type="GO" id="GO:0004386">
    <property type="term" value="F:helicase activity"/>
    <property type="evidence" value="ECO:0007669"/>
    <property type="project" value="InterPro"/>
</dbReference>
<evidence type="ECO:0000313" key="2">
    <source>
        <dbReference type="EMBL" id="PWB97812.1"/>
    </source>
</evidence>